<dbReference type="PANTHER" id="PTHR23084">
    <property type="entry name" value="PHOSPHATIDYLINOSITOL-4-PHOSPHATE 5-KINASE RELATED"/>
    <property type="match status" value="1"/>
</dbReference>
<feature type="region of interest" description="Disordered" evidence="2">
    <location>
        <begin position="1"/>
        <end position="44"/>
    </location>
</feature>
<dbReference type="SUPFAM" id="SSF82185">
    <property type="entry name" value="Histone H3 K4-specific methyltransferase SET7/9 N-terminal domain"/>
    <property type="match status" value="1"/>
</dbReference>
<dbReference type="PANTHER" id="PTHR23084:SF263">
    <property type="entry name" value="MORN REPEAT-CONTAINING PROTEIN 1"/>
    <property type="match status" value="1"/>
</dbReference>
<dbReference type="SMART" id="SM00698">
    <property type="entry name" value="MORN"/>
    <property type="match status" value="2"/>
</dbReference>
<keyword evidence="1" id="KW-0677">Repeat</keyword>
<dbReference type="InterPro" id="IPR003409">
    <property type="entry name" value="MORN"/>
</dbReference>
<evidence type="ECO:0000256" key="1">
    <source>
        <dbReference type="ARBA" id="ARBA00022737"/>
    </source>
</evidence>
<evidence type="ECO:0000313" key="3">
    <source>
        <dbReference type="EMBL" id="CAD55810.1"/>
    </source>
</evidence>
<proteinExistence type="predicted"/>
<reference evidence="3" key="3">
    <citation type="submission" date="2002-09" db="EMBL/GenBank/DDBJ databases">
        <authorList>
            <person name="Tiedtke A."/>
        </authorList>
    </citation>
    <scope>NUCLEOTIDE SEQUENCE</scope>
</reference>
<sequence length="232" mass="26219">MGCCQSEQQKVEGLSANRTEAMGNNFTSEEAGETNQTTVGNTKKPQVHAMVNEEENQQRSMESQSNLKVEQEAAKIVSRTEINQQANSDKTIHMPSTKFATTIDTEPDYTNNATKNTLQKCGDFIYDCPQYDDAEAVELGLYQLENGSVYKGQWKNGMRHGRGKQLWKDGSIYEGYWKNNMAHGKGRLIHSDADGKYNQLTSQSTNKLSKKKNTIFSLNGNNYFLFKIYLQL</sequence>
<accession>Q8IEV6</accession>
<reference evidence="3" key="1">
    <citation type="thesis" date="1999" institute="Department of Biological Sciences" country="University of Muenster, Muenster, GERMANY">
        <title>Charakterisierung der Proteine frueher Stadien des phagosomalen Kompartimentes von Tetrahymena thermophila.</title>
        <authorList>
            <person name="Maicher M."/>
        </authorList>
    </citation>
    <scope>NUCLEOTIDE SEQUENCE</scope>
</reference>
<dbReference type="Gene3D" id="2.20.110.10">
    <property type="entry name" value="Histone H3 K4-specific methyltransferase SET7/9 N-terminal domain"/>
    <property type="match status" value="1"/>
</dbReference>
<organism evidence="3">
    <name type="scientific">Tetrahymena thermophila</name>
    <dbReference type="NCBI Taxonomy" id="5911"/>
    <lineage>
        <taxon>Eukaryota</taxon>
        <taxon>Sar</taxon>
        <taxon>Alveolata</taxon>
        <taxon>Ciliophora</taxon>
        <taxon>Intramacronucleata</taxon>
        <taxon>Oligohymenophorea</taxon>
        <taxon>Hymenostomatida</taxon>
        <taxon>Tetrahymenina</taxon>
        <taxon>Tetrahymenidae</taxon>
        <taxon>Tetrahymena</taxon>
    </lineage>
</organism>
<dbReference type="Pfam" id="PF02493">
    <property type="entry name" value="MORN"/>
    <property type="match status" value="2"/>
</dbReference>
<feature type="compositionally biased region" description="Polar residues" evidence="2">
    <location>
        <begin position="16"/>
        <end position="44"/>
    </location>
</feature>
<dbReference type="EMBL" id="AJ508395">
    <property type="protein sequence ID" value="CAD55810.1"/>
    <property type="molecule type" value="Genomic_DNA"/>
</dbReference>
<name>Q8IEV6_TETTH</name>
<evidence type="ECO:0000256" key="2">
    <source>
        <dbReference type="SAM" id="MobiDB-lite"/>
    </source>
</evidence>
<protein>
    <submittedName>
        <fullName evidence="3">p38 protein</fullName>
    </submittedName>
</protein>
<dbReference type="AlphaFoldDB" id="Q8IEV6"/>
<reference evidence="3" key="2">
    <citation type="thesis" date="2001" institute="University of Muenster" country="Institute for General Zoology and Genetics, Muenster, GERMANY">
        <title>Molekularbiologische Charakterisierung eines Proteins des phagosomalen Kompartimentes von Tetrahymena thermophila.</title>
        <authorList>
            <person name="Albermann L."/>
        </authorList>
    </citation>
    <scope>NUCLEOTIDE SEQUENCE</scope>
</reference>
<gene>
    <name evidence="3" type="primary">p38</name>
</gene>